<dbReference type="AlphaFoldDB" id="A0A143PVD7"/>
<organism evidence="1 2">
    <name type="scientific">Luteitalea pratensis</name>
    <dbReference type="NCBI Taxonomy" id="1855912"/>
    <lineage>
        <taxon>Bacteria</taxon>
        <taxon>Pseudomonadati</taxon>
        <taxon>Acidobacteriota</taxon>
        <taxon>Vicinamibacteria</taxon>
        <taxon>Vicinamibacterales</taxon>
        <taxon>Vicinamibacteraceae</taxon>
        <taxon>Luteitalea</taxon>
    </lineage>
</organism>
<reference evidence="2" key="2">
    <citation type="submission" date="2016-04" db="EMBL/GenBank/DDBJ databases">
        <title>First Complete Genome Sequence of a Subdivision 6 Acidobacterium.</title>
        <authorList>
            <person name="Huang S."/>
            <person name="Vieira S."/>
            <person name="Bunk B."/>
            <person name="Riedel T."/>
            <person name="Sproeer C."/>
            <person name="Overmann J."/>
        </authorList>
    </citation>
    <scope>NUCLEOTIDE SEQUENCE [LARGE SCALE GENOMIC DNA]</scope>
    <source>
        <strain evidence="2">DSM 100886 HEG_-6_39</strain>
    </source>
</reference>
<gene>
    <name evidence="1" type="ORF">LuPra_05614</name>
</gene>
<dbReference type="KEGG" id="abac:LuPra_05614"/>
<reference evidence="1 2" key="1">
    <citation type="journal article" date="2016" name="Genome Announc.">
        <title>First Complete Genome Sequence of a Subdivision 6 Acidobacterium Strain.</title>
        <authorList>
            <person name="Huang S."/>
            <person name="Vieira S."/>
            <person name="Bunk B."/>
            <person name="Riedel T."/>
            <person name="Sproer C."/>
            <person name="Overmann J."/>
        </authorList>
    </citation>
    <scope>NUCLEOTIDE SEQUENCE [LARGE SCALE GENOMIC DNA]</scope>
    <source>
        <strain evidence="2">DSM 100886 HEG_-6_39</strain>
    </source>
</reference>
<protein>
    <submittedName>
        <fullName evidence="1">Uncharacterized protein</fullName>
    </submittedName>
</protein>
<keyword evidence="2" id="KW-1185">Reference proteome</keyword>
<evidence type="ECO:0000313" key="2">
    <source>
        <dbReference type="Proteomes" id="UP000076079"/>
    </source>
</evidence>
<dbReference type="OrthoDB" id="5954634at2"/>
<dbReference type="EMBL" id="CP015136">
    <property type="protein sequence ID" value="AMY12341.1"/>
    <property type="molecule type" value="Genomic_DNA"/>
</dbReference>
<evidence type="ECO:0000313" key="1">
    <source>
        <dbReference type="EMBL" id="AMY12341.1"/>
    </source>
</evidence>
<accession>A0A143PVD7</accession>
<sequence>MRYLPHTRTRITLAFVGLLSVAALAGISRRLEARHTQDTLVSGRDCATGAVLRTFPALNSFMPGGVLIDTTTASAPSLRTAGHGTWSHTGGRTYRAYSLAFLFNAAGAYAGTQSIEQSIEIGDDPNEFYSTATSRLVDAATGAVTVRCATAVARRMQ</sequence>
<name>A0A143PVD7_LUTPR</name>
<dbReference type="Proteomes" id="UP000076079">
    <property type="component" value="Chromosome"/>
</dbReference>
<dbReference type="STRING" id="1855912.LuPra_05614"/>
<proteinExistence type="predicted"/>
<dbReference type="RefSeq" id="WP_110173806.1">
    <property type="nucleotide sequence ID" value="NZ_CP015136.1"/>
</dbReference>